<dbReference type="InterPro" id="IPR042419">
    <property type="entry name" value="LRC31"/>
</dbReference>
<dbReference type="PANTHER" id="PTHR24109">
    <property type="entry name" value="LEUCINE-RICH REPEAT-CONTAINING PROTEIN 31"/>
    <property type="match status" value="1"/>
</dbReference>
<dbReference type="SUPFAM" id="SSF52047">
    <property type="entry name" value="RNI-like"/>
    <property type="match status" value="1"/>
</dbReference>
<reference evidence="1 2" key="1">
    <citation type="submission" date="2020-08" db="EMBL/GenBank/DDBJ databases">
        <authorList>
            <person name="Hejnol A."/>
        </authorList>
    </citation>
    <scope>NUCLEOTIDE SEQUENCE [LARGE SCALE GENOMIC DNA]</scope>
</reference>
<keyword evidence="2" id="KW-1185">Reference proteome</keyword>
<dbReference type="SMART" id="SM00368">
    <property type="entry name" value="LRR_RI"/>
    <property type="match status" value="7"/>
</dbReference>
<dbReference type="EMBL" id="CAJFCJ010000001">
    <property type="protein sequence ID" value="CAD5111589.1"/>
    <property type="molecule type" value="Genomic_DNA"/>
</dbReference>
<dbReference type="Gene3D" id="3.80.10.10">
    <property type="entry name" value="Ribonuclease Inhibitor"/>
    <property type="match status" value="1"/>
</dbReference>
<dbReference type="AlphaFoldDB" id="A0A7I8V8H8"/>
<comment type="caution">
    <text evidence="1">The sequence shown here is derived from an EMBL/GenBank/DDBJ whole genome shotgun (WGS) entry which is preliminary data.</text>
</comment>
<evidence type="ECO:0000313" key="1">
    <source>
        <dbReference type="EMBL" id="CAD5111589.1"/>
    </source>
</evidence>
<organism evidence="1 2">
    <name type="scientific">Dimorphilus gyrociliatus</name>
    <dbReference type="NCBI Taxonomy" id="2664684"/>
    <lineage>
        <taxon>Eukaryota</taxon>
        <taxon>Metazoa</taxon>
        <taxon>Spiralia</taxon>
        <taxon>Lophotrochozoa</taxon>
        <taxon>Annelida</taxon>
        <taxon>Polychaeta</taxon>
        <taxon>Polychaeta incertae sedis</taxon>
        <taxon>Dinophilidae</taxon>
        <taxon>Dimorphilus</taxon>
    </lineage>
</organism>
<dbReference type="Proteomes" id="UP000549394">
    <property type="component" value="Unassembled WGS sequence"/>
</dbReference>
<name>A0A7I8V8H8_9ANNE</name>
<evidence type="ECO:0000313" key="2">
    <source>
        <dbReference type="Proteomes" id="UP000549394"/>
    </source>
</evidence>
<proteinExistence type="predicted"/>
<sequence>MVNNLSFLNSHPIQYLSLTGFSSILNLHFNYNTIDFLELINCNLGLEESVKLGQQLSNCHHLKSIKLEKSNNAGNIFQKSLPGKRLMKIRICNCDLTEEQNHFLGRFLKDCHSLQEIDVSYNGKSGNELKPICNGLESSSNSILKINLAGCSLNELTSGLLGDFLQQCNSLRTIDLSFNYLCGQGFQKICQGLKSSSKSLSEMNIYECSLTVQQSCWLGNLLRECTSLQIIDFSCNDTCGKSLQSICEGLKSSSTTLTKIDFSGCFLSDEQSYWLGDFLEECNSLKEIDLSFNSNCRIGFKKICHGLKSSANTLLKITLDGCCLTDEQSYWLASFLQYCNSLQEIDLSFNSNYGNAIKNICNGLKTSINSLSKLTLDGCDLTDEQTDCLDQFLKDCISLKEFYFT</sequence>
<dbReference type="InterPro" id="IPR032675">
    <property type="entry name" value="LRR_dom_sf"/>
</dbReference>
<dbReference type="OrthoDB" id="10034042at2759"/>
<protein>
    <submittedName>
        <fullName evidence="1">Uncharacterized protein</fullName>
    </submittedName>
</protein>
<gene>
    <name evidence="1" type="ORF">DGYR_LOCUS858</name>
</gene>
<dbReference type="PANTHER" id="PTHR24109:SF3">
    <property type="entry name" value="LEUCINE-RICH REPEAT-CONTAINING PROTEIN 31"/>
    <property type="match status" value="1"/>
</dbReference>
<accession>A0A7I8V8H8</accession>